<feature type="compositionally biased region" description="Polar residues" evidence="1">
    <location>
        <begin position="11"/>
        <end position="23"/>
    </location>
</feature>
<reference evidence="2" key="1">
    <citation type="submission" date="2023-04" db="EMBL/GenBank/DDBJ databases">
        <title>Phytophthora fragariaefolia NBRC 109709.</title>
        <authorList>
            <person name="Ichikawa N."/>
            <person name="Sato H."/>
            <person name="Tonouchi N."/>
        </authorList>
    </citation>
    <scope>NUCLEOTIDE SEQUENCE</scope>
    <source>
        <strain evidence="2">NBRC 109709</strain>
    </source>
</reference>
<dbReference type="Proteomes" id="UP001165121">
    <property type="component" value="Unassembled WGS sequence"/>
</dbReference>
<dbReference type="AlphaFoldDB" id="A0A9W6U811"/>
<dbReference type="OrthoDB" id="104486at2759"/>
<organism evidence="2 3">
    <name type="scientific">Phytophthora fragariaefolia</name>
    <dbReference type="NCBI Taxonomy" id="1490495"/>
    <lineage>
        <taxon>Eukaryota</taxon>
        <taxon>Sar</taxon>
        <taxon>Stramenopiles</taxon>
        <taxon>Oomycota</taxon>
        <taxon>Peronosporomycetes</taxon>
        <taxon>Peronosporales</taxon>
        <taxon>Peronosporaceae</taxon>
        <taxon>Phytophthora</taxon>
    </lineage>
</organism>
<evidence type="ECO:0000313" key="2">
    <source>
        <dbReference type="EMBL" id="GMF28065.1"/>
    </source>
</evidence>
<name>A0A9W6U811_9STRA</name>
<dbReference type="EMBL" id="BSXT01000459">
    <property type="protein sequence ID" value="GMF28065.1"/>
    <property type="molecule type" value="Genomic_DNA"/>
</dbReference>
<sequence>MSEETRPIGSKTCQWTDPTTGESTRCPLQHAINFAYYVDGRVSPVPPNVGSSFNRTPMAIPPPSSSGIFGGSGQDVQELFDPFVDDDDLPHDNYSAKGA</sequence>
<gene>
    <name evidence="2" type="ORF">Pfra01_000572900</name>
</gene>
<evidence type="ECO:0000313" key="3">
    <source>
        <dbReference type="Proteomes" id="UP001165121"/>
    </source>
</evidence>
<evidence type="ECO:0000256" key="1">
    <source>
        <dbReference type="SAM" id="MobiDB-lite"/>
    </source>
</evidence>
<accession>A0A9W6U811</accession>
<keyword evidence="3" id="KW-1185">Reference proteome</keyword>
<feature type="region of interest" description="Disordered" evidence="1">
    <location>
        <begin position="53"/>
        <end position="78"/>
    </location>
</feature>
<comment type="caution">
    <text evidence="2">The sequence shown here is derived from an EMBL/GenBank/DDBJ whole genome shotgun (WGS) entry which is preliminary data.</text>
</comment>
<proteinExistence type="predicted"/>
<feature type="region of interest" description="Disordered" evidence="1">
    <location>
        <begin position="1"/>
        <end position="23"/>
    </location>
</feature>
<protein>
    <submittedName>
        <fullName evidence="2">Unnamed protein product</fullName>
    </submittedName>
</protein>